<evidence type="ECO:0000256" key="3">
    <source>
        <dbReference type="ARBA" id="ARBA00022676"/>
    </source>
</evidence>
<proteinExistence type="predicted"/>
<keyword evidence="3 8" id="KW-0328">Glycosyltransferase</keyword>
<evidence type="ECO:0000256" key="2">
    <source>
        <dbReference type="ARBA" id="ARBA00022475"/>
    </source>
</evidence>
<keyword evidence="5 6" id="KW-0472">Membrane</keyword>
<gene>
    <name evidence="8" type="ORF">PZE19_06995</name>
</gene>
<evidence type="ECO:0000256" key="1">
    <source>
        <dbReference type="ARBA" id="ARBA00004236"/>
    </source>
</evidence>
<evidence type="ECO:0000256" key="4">
    <source>
        <dbReference type="ARBA" id="ARBA00022679"/>
    </source>
</evidence>
<evidence type="ECO:0000256" key="6">
    <source>
        <dbReference type="SAM" id="Phobius"/>
    </source>
</evidence>
<keyword evidence="6" id="KW-1133">Transmembrane helix</keyword>
<dbReference type="Proteomes" id="UP001216907">
    <property type="component" value="Unassembled WGS sequence"/>
</dbReference>
<dbReference type="PANTHER" id="PTHR43646">
    <property type="entry name" value="GLYCOSYLTRANSFERASE"/>
    <property type="match status" value="1"/>
</dbReference>
<dbReference type="GO" id="GO:0016757">
    <property type="term" value="F:glycosyltransferase activity"/>
    <property type="evidence" value="ECO:0007669"/>
    <property type="project" value="UniProtKB-KW"/>
</dbReference>
<accession>A0ABT6F7F2</accession>
<dbReference type="EMBL" id="JARRAG010000001">
    <property type="protein sequence ID" value="MDG3003507.1"/>
    <property type="molecule type" value="Genomic_DNA"/>
</dbReference>
<reference evidence="8 9" key="1">
    <citation type="submission" date="2023-03" db="EMBL/GenBank/DDBJ databases">
        <title>Paludisphaera mucosa sp. nov. a novel planctomycete from northern fen.</title>
        <authorList>
            <person name="Ivanova A."/>
        </authorList>
    </citation>
    <scope>NUCLEOTIDE SEQUENCE [LARGE SCALE GENOMIC DNA]</scope>
    <source>
        <strain evidence="8 9">Pla2</strain>
    </source>
</reference>
<evidence type="ECO:0000313" key="8">
    <source>
        <dbReference type="EMBL" id="MDG3003507.1"/>
    </source>
</evidence>
<comment type="caution">
    <text evidence="8">The sequence shown here is derived from an EMBL/GenBank/DDBJ whole genome shotgun (WGS) entry which is preliminary data.</text>
</comment>
<dbReference type="PANTHER" id="PTHR43646:SF2">
    <property type="entry name" value="GLYCOSYLTRANSFERASE 2-LIKE DOMAIN-CONTAINING PROTEIN"/>
    <property type="match status" value="1"/>
</dbReference>
<evidence type="ECO:0000256" key="5">
    <source>
        <dbReference type="ARBA" id="ARBA00023136"/>
    </source>
</evidence>
<feature type="transmembrane region" description="Helical" evidence="6">
    <location>
        <begin position="311"/>
        <end position="330"/>
    </location>
</feature>
<dbReference type="InterPro" id="IPR001173">
    <property type="entry name" value="Glyco_trans_2-like"/>
</dbReference>
<protein>
    <submittedName>
        <fullName evidence="8">Glycosyltransferase family 2 protein</fullName>
        <ecNumber evidence="8">2.4.-.-</ecNumber>
    </submittedName>
</protein>
<feature type="transmembrane region" description="Helical" evidence="6">
    <location>
        <begin position="337"/>
        <end position="359"/>
    </location>
</feature>
<organism evidence="8 9">
    <name type="scientific">Paludisphaera mucosa</name>
    <dbReference type="NCBI Taxonomy" id="3030827"/>
    <lineage>
        <taxon>Bacteria</taxon>
        <taxon>Pseudomonadati</taxon>
        <taxon>Planctomycetota</taxon>
        <taxon>Planctomycetia</taxon>
        <taxon>Isosphaerales</taxon>
        <taxon>Isosphaeraceae</taxon>
        <taxon>Paludisphaera</taxon>
    </lineage>
</organism>
<sequence>MTSLLIACLAFALPPAILVALNLRIYCPLPRVGDETASPAVSVLIPARNEERAIGAAVEAALANRGPLEVIVLDDNSEDATADVVKAIAARDDRVRLVTAGELPAGWCGKQRACWLMAKEASYDLFVFLDADVRLAPDAVGRIARFMDETGVDLASGIPHQETVGLMERLLIPLIHFVLLGFMPIASMRRTQIPSLSAGCGQLFVARREGYFQAGGHSAIRSTLHDGIKLPRSFRAAGLRNDLFDATDAAECRMYRTAGGVWSGLAKNAGEALAAPSLIGPMTVILLGGQVAPFFLSAGAIAAWPRPWSRVEIGLVAVAVAAAWTPRFVAASRFRQSWLGATFHPVGVALLVAVQWYAFARNALGKPSLWKGRGYSKPQPESLVEHP</sequence>
<dbReference type="RefSeq" id="WP_277859857.1">
    <property type="nucleotide sequence ID" value="NZ_JARRAG010000001.1"/>
</dbReference>
<keyword evidence="4 8" id="KW-0808">Transferase</keyword>
<feature type="domain" description="Glycosyltransferase 2-like" evidence="7">
    <location>
        <begin position="42"/>
        <end position="164"/>
    </location>
</feature>
<dbReference type="Pfam" id="PF00535">
    <property type="entry name" value="Glycos_transf_2"/>
    <property type="match status" value="1"/>
</dbReference>
<evidence type="ECO:0000313" key="9">
    <source>
        <dbReference type="Proteomes" id="UP001216907"/>
    </source>
</evidence>
<dbReference type="CDD" id="cd06423">
    <property type="entry name" value="CESA_like"/>
    <property type="match status" value="1"/>
</dbReference>
<keyword evidence="6" id="KW-0812">Transmembrane</keyword>
<dbReference type="EC" id="2.4.-.-" evidence="8"/>
<comment type="subcellular location">
    <subcellularLocation>
        <location evidence="1">Cell membrane</location>
    </subcellularLocation>
</comment>
<name>A0ABT6F7F2_9BACT</name>
<dbReference type="InterPro" id="IPR029044">
    <property type="entry name" value="Nucleotide-diphossugar_trans"/>
</dbReference>
<dbReference type="SUPFAM" id="SSF53448">
    <property type="entry name" value="Nucleotide-diphospho-sugar transferases"/>
    <property type="match status" value="1"/>
</dbReference>
<evidence type="ECO:0000259" key="7">
    <source>
        <dbReference type="Pfam" id="PF00535"/>
    </source>
</evidence>
<feature type="transmembrane region" description="Helical" evidence="6">
    <location>
        <begin position="284"/>
        <end position="305"/>
    </location>
</feature>
<dbReference type="Gene3D" id="3.90.550.10">
    <property type="entry name" value="Spore Coat Polysaccharide Biosynthesis Protein SpsA, Chain A"/>
    <property type="match status" value="1"/>
</dbReference>
<keyword evidence="2" id="KW-1003">Cell membrane</keyword>
<keyword evidence="9" id="KW-1185">Reference proteome</keyword>